<name>A0A0P0J355_9ACTN</name>
<dbReference type="SMART" id="SM00421">
    <property type="entry name" value="HTH_LUXR"/>
    <property type="match status" value="1"/>
</dbReference>
<dbReference type="Pfam" id="PF00196">
    <property type="entry name" value="GerE"/>
    <property type="match status" value="1"/>
</dbReference>
<evidence type="ECO:0000259" key="5">
    <source>
        <dbReference type="PROSITE" id="PS50043"/>
    </source>
</evidence>
<dbReference type="EMBL" id="KR230087">
    <property type="protein sequence ID" value="ALK02250.1"/>
    <property type="molecule type" value="Genomic_DNA"/>
</dbReference>
<reference evidence="6" key="1">
    <citation type="submission" date="2015-04" db="EMBL/GenBank/DDBJ databases">
        <title>Activation and comparative analysis of cryptic xiamycin gene cluster from strict marine-derived Streptomyces sp. fxj 7.388.</title>
        <authorList>
            <person name="Yue C."/>
            <person name="Liu N."/>
            <person name="Lv Y."/>
            <person name="Liu M."/>
            <person name="Huang Y."/>
        </authorList>
    </citation>
    <scope>NUCLEOTIDE SEQUENCE</scope>
    <source>
        <strain evidence="6">FXJ8.012</strain>
    </source>
</reference>
<dbReference type="CDD" id="cd06170">
    <property type="entry name" value="LuxR_C_like"/>
    <property type="match status" value="1"/>
</dbReference>
<evidence type="ECO:0000256" key="2">
    <source>
        <dbReference type="ARBA" id="ARBA00023125"/>
    </source>
</evidence>
<evidence type="ECO:0000256" key="1">
    <source>
        <dbReference type="ARBA" id="ARBA00023015"/>
    </source>
</evidence>
<dbReference type="GO" id="GO:0006355">
    <property type="term" value="P:regulation of DNA-templated transcription"/>
    <property type="evidence" value="ECO:0007669"/>
    <property type="project" value="InterPro"/>
</dbReference>
<dbReference type="Gene3D" id="3.40.50.2300">
    <property type="match status" value="1"/>
</dbReference>
<accession>A0A0P0J355</accession>
<dbReference type="SUPFAM" id="SSF46894">
    <property type="entry name" value="C-terminal effector domain of the bipartite response regulators"/>
    <property type="match status" value="1"/>
</dbReference>
<dbReference type="AlphaFoldDB" id="A0A0P0J355"/>
<dbReference type="PANTHER" id="PTHR44688">
    <property type="entry name" value="DNA-BINDING TRANSCRIPTIONAL ACTIVATOR DEVR_DOSR"/>
    <property type="match status" value="1"/>
</dbReference>
<keyword evidence="3" id="KW-0804">Transcription</keyword>
<evidence type="ECO:0000256" key="3">
    <source>
        <dbReference type="ARBA" id="ARBA00023163"/>
    </source>
</evidence>
<sequence length="240" mass="25706">MTANTQTEKTGPLPTGTRTTRTQTAGENPAKAAIRPAKVLVRAPDPLTHSAISGQLATAPGIEVVAVGSTGPADVAVFVTERLTVDVTSTLRRLKSSLRIPVVLIPSQIDRADLFTAVECNVVAVLPRVAATSERIRETVLTAASGGGVLPTKLLGELLRQFEWMQREVLSPHGLHTSGLTPREIDVLRLMSEGLDTAEIAVRMCLSERAVKRVVFGVTQRLNLRNRPHAVAYALRSGVI</sequence>
<dbReference type="InterPro" id="IPR016032">
    <property type="entry name" value="Sig_transdc_resp-reg_C-effctor"/>
</dbReference>
<dbReference type="InterPro" id="IPR000792">
    <property type="entry name" value="Tscrpt_reg_LuxR_C"/>
</dbReference>
<evidence type="ECO:0000256" key="4">
    <source>
        <dbReference type="SAM" id="MobiDB-lite"/>
    </source>
</evidence>
<keyword evidence="1" id="KW-0805">Transcription regulation</keyword>
<dbReference type="PANTHER" id="PTHR44688:SF16">
    <property type="entry name" value="DNA-BINDING TRANSCRIPTIONAL ACTIVATOR DEVR_DOSR"/>
    <property type="match status" value="1"/>
</dbReference>
<proteinExistence type="predicted"/>
<dbReference type="GO" id="GO:0003677">
    <property type="term" value="F:DNA binding"/>
    <property type="evidence" value="ECO:0007669"/>
    <property type="project" value="UniProtKB-KW"/>
</dbReference>
<feature type="domain" description="HTH luxR-type" evidence="5">
    <location>
        <begin position="173"/>
        <end position="238"/>
    </location>
</feature>
<dbReference type="PROSITE" id="PS50043">
    <property type="entry name" value="HTH_LUXR_2"/>
    <property type="match status" value="1"/>
</dbReference>
<evidence type="ECO:0000313" key="6">
    <source>
        <dbReference type="EMBL" id="ALK02250.1"/>
    </source>
</evidence>
<feature type="compositionally biased region" description="Low complexity" evidence="4">
    <location>
        <begin position="10"/>
        <end position="24"/>
    </location>
</feature>
<organism evidence="6">
    <name type="scientific">Streptomyces sp. FXJ8.012</name>
    <dbReference type="NCBI Taxonomy" id="937198"/>
    <lineage>
        <taxon>Bacteria</taxon>
        <taxon>Bacillati</taxon>
        <taxon>Actinomycetota</taxon>
        <taxon>Actinomycetes</taxon>
        <taxon>Kitasatosporales</taxon>
        <taxon>Streptomycetaceae</taxon>
        <taxon>Streptomyces</taxon>
    </lineage>
</organism>
<protein>
    <submittedName>
        <fullName evidence="6">Putative regulatory protein LuxR</fullName>
    </submittedName>
</protein>
<feature type="region of interest" description="Disordered" evidence="4">
    <location>
        <begin position="1"/>
        <end position="30"/>
    </location>
</feature>
<keyword evidence="2" id="KW-0238">DNA-binding</keyword>
<dbReference type="PRINTS" id="PR00038">
    <property type="entry name" value="HTHLUXR"/>
</dbReference>